<dbReference type="InterPro" id="IPR000089">
    <property type="entry name" value="Biotin_lipoyl"/>
</dbReference>
<comment type="caution">
    <text evidence="3">The sequence shown here is derived from an EMBL/GenBank/DDBJ whole genome shotgun (WGS) entry which is preliminary data.</text>
</comment>
<dbReference type="Pfam" id="PF00364">
    <property type="entry name" value="Biotin_lipoyl"/>
    <property type="match status" value="2"/>
</dbReference>
<dbReference type="InterPro" id="IPR011053">
    <property type="entry name" value="Single_hybrid_motif"/>
</dbReference>
<evidence type="ECO:0000313" key="3">
    <source>
        <dbReference type="EMBL" id="MFC5461918.1"/>
    </source>
</evidence>
<dbReference type="EMBL" id="JBHSMU010000015">
    <property type="protein sequence ID" value="MFC5461918.1"/>
    <property type="molecule type" value="Genomic_DNA"/>
</dbReference>
<protein>
    <submittedName>
        <fullName evidence="3">Biotin/lipoyl-containing protein</fullName>
    </submittedName>
</protein>
<dbReference type="Gene3D" id="6.20.100.10">
    <property type="match status" value="1"/>
</dbReference>
<name>A0ABW0LAW1_9BURK</name>
<proteinExistence type="predicted"/>
<evidence type="ECO:0000256" key="1">
    <source>
        <dbReference type="SAM" id="MobiDB-lite"/>
    </source>
</evidence>
<sequence>MTASFGLDIHCVSLPLAADEFSDILPLKDDFIRALLVVRVAPYLALEHPDDPVPSPLDEDALYQPWQWSSLEAAGCWSVWSVAGGAKQLRAIPIPYALAAEEKTFCQALQGHAPQWAEMMKQAKGFVVPFVARIEPRDASGDLDVHDPAWSSVHPERQGKYWCDALIGAASLPAPIPYADAMNVAACLLIEHGKDEADPFVAAPTFTVTLNGIVATLAPQPPTKPLDDDAKRWIVPLTLTLDNAVHAGYALVDPAEDPAKRYDLAAEDDTSNRVISPAEMWIGGNPAARAALEGTRPVAVTGGGGAEPGGYEPAAIGEAVVCVADLTAALETVDDSSVEMLDWRRAVMRDLAHSGMIGDRESPPPAIDLLQQIVEQETDTNRRAAVGAMAVRLAAILGEQERCWLLADGVERWASFLEHAFQDLAKARSTWDLATKARRSDSSTLAQTRQAYSEALRAISPSNKGMLAALIRAQWQEALYARDNAPRRFPLIAGTAADAIPLFVALDPTRKTPDDVEGTGRVGFRGVLDMRDAGEFRILVEVAAGDAGELHLSFGEGAFAALASPPVSRLTVKAMLGTGASVKVVLGGIETDIPLLPAAAKTLWIAFRWFGSVFAVAAGGSEAVGADHAAMTEMQLRPRGESVVIATAAAGALSLGVDTVTPAAALPTVEALDAVPVLSHMWRNPLARWLSGAFVEAVSKSTPNPIGALRDGAVAAAEAFVAGRSGGCTWGPTPGTALPSLVEWFKRQADIAFDRFMSRRAASLGTRIAAPIRLRIDQPAKATNDLWDDYAGAGVLVGRTAHGAQAPATWRSLCPATLQVGADGVSLGVPVLPRAVIEILGLRTFFIEYNNRLLSSRAEHDSDINTSENQLVTVRAADAGRWITPHLIFDTDQWFMLFVVGMGGALPSCLRDRHPARLKMAEHAGKVAVVADCAPPEMIQKVHYLRDVTIAAPGGQDKVSMRIQSRYAGKVKEMKVKLGDKVRKGSLLLVLEGGPVQVEVSDMGGFEEAKVTTVMIRAGDTIKPGQLLITIESDKKPLPFHPADAVSPLASELEDIGRRIEVGGPLHLFAMSATRGTLSIGNGQSLLLEIFDLSLASGDKLALILRGEPDPNDPHLSVVIMRAAATKVKVAAKSIEIETGPELRNVRILVEPHKPVNERLRVSFSENADLRRDGDMMWTDTGSTDDVDFQELRNGFLTIVNHRARAGLRIPRVAIDGVVVADALMSDALPETIVLGYVGSGSRTRFVSPPRAEFETLSRWLAAGLQDDATRENTQHALDKAFAARSLGAPDAKELQPDPAVSRYYIEGEIIHRLSSGAGIRGKTGCPVALRSSLAIHLSAAAASDRFEIRTTEQRMEVKVPEGCVAELCIYGAIDSAAVKRFEPEVVRAMRCETLDDGTQIWLGAPQRFWVESPLDIGLDTYRDAMLRALVAKPEVHDRRRRAAIGLEPDRSSSMARDRSLFRAVGRFYVVPQRWSWRGRQLPMLSLEKCEMLPARDPFSEWVLAIFQDRADDDHGPMVPGILKRQHLATDGAGRPLTSIDLGYSGSANMWRFGVELESRYRPLKPSDPNQRIRGAIAGKDRWLSHLVLADEVGAARPREILRPSVRSILPLTESLDFDGNVATAPLPPVMVQLDEGWSAGDNISEQLEVVVDIGIDPLKRDAEGKPISKEESGKGAEFRKMYQQVGGDVLLTATGHTGELIPLAVDGPLGFSFDTVAGGTSARRAAFLVSLVDVPALTHWKQLWPMARFSFRRVENPRLTAQAELTPIGKVYGFREDAEAIELIFDVPDAGETFRFTVIGLAGHAALFEVKVTFEDDGLRIEASLQGLRPFAARAEEKREQSGADEEQDGTGQGADRATLPRLRLAPSKILLSSTGVQLKVVFARQTGEKGAPLLHITPSFSDMHSLLAAQEQGGSAWRGGMSLPIDVAALGIDVSVPPTSALPMRCSPFVASSWVQFTPDTSRFLVELAGATPQVVVVESLKVELSGQVLKLRYARDPRTINRLMSVAEPDSGGVPRFRLFATVSHWVADAGGRSVEQHVEVVELNAAGATTLTRPVPAGGGRLRILSLMRTNDRVAQVPIASPEALSVLMFGSSPGIDETHLRVIGTSRPLPLSGK</sequence>
<feature type="domain" description="Lipoyl-binding" evidence="2">
    <location>
        <begin position="957"/>
        <end position="991"/>
    </location>
</feature>
<reference evidence="4" key="1">
    <citation type="journal article" date="2019" name="Int. J. Syst. Evol. Microbiol.">
        <title>The Global Catalogue of Microorganisms (GCM) 10K type strain sequencing project: providing services to taxonomists for standard genome sequencing and annotation.</title>
        <authorList>
            <consortium name="The Broad Institute Genomics Platform"/>
            <consortium name="The Broad Institute Genome Sequencing Center for Infectious Disease"/>
            <person name="Wu L."/>
            <person name="Ma J."/>
        </authorList>
    </citation>
    <scope>NUCLEOTIDE SEQUENCE [LARGE SCALE GENOMIC DNA]</scope>
    <source>
        <strain evidence="4">KACC 12649</strain>
    </source>
</reference>
<accession>A0ABW0LAW1</accession>
<gene>
    <name evidence="3" type="ORF">ACFPN5_19065</name>
</gene>
<dbReference type="Proteomes" id="UP001596050">
    <property type="component" value="Unassembled WGS sequence"/>
</dbReference>
<keyword evidence="4" id="KW-1185">Reference proteome</keyword>
<dbReference type="CDD" id="cd06850">
    <property type="entry name" value="biotinyl_domain"/>
    <property type="match status" value="1"/>
</dbReference>
<evidence type="ECO:0000259" key="2">
    <source>
        <dbReference type="Pfam" id="PF00364"/>
    </source>
</evidence>
<dbReference type="Gene3D" id="2.40.50.100">
    <property type="match status" value="1"/>
</dbReference>
<organism evidence="3 4">
    <name type="scientific">Massilia niabensis</name>
    <dbReference type="NCBI Taxonomy" id="544910"/>
    <lineage>
        <taxon>Bacteria</taxon>
        <taxon>Pseudomonadati</taxon>
        <taxon>Pseudomonadota</taxon>
        <taxon>Betaproteobacteria</taxon>
        <taxon>Burkholderiales</taxon>
        <taxon>Oxalobacteraceae</taxon>
        <taxon>Telluria group</taxon>
        <taxon>Massilia</taxon>
    </lineage>
</organism>
<dbReference type="SUPFAM" id="SSF51230">
    <property type="entry name" value="Single hybrid motif"/>
    <property type="match status" value="1"/>
</dbReference>
<feature type="region of interest" description="Disordered" evidence="1">
    <location>
        <begin position="1835"/>
        <end position="1859"/>
    </location>
</feature>
<feature type="domain" description="Lipoyl-binding" evidence="2">
    <location>
        <begin position="997"/>
        <end position="1035"/>
    </location>
</feature>
<dbReference type="RefSeq" id="WP_379785366.1">
    <property type="nucleotide sequence ID" value="NZ_JBHSMU010000015.1"/>
</dbReference>
<evidence type="ECO:0000313" key="4">
    <source>
        <dbReference type="Proteomes" id="UP001596050"/>
    </source>
</evidence>